<protein>
    <submittedName>
        <fullName evidence="1">Uncharacterized protein</fullName>
    </submittedName>
</protein>
<proteinExistence type="predicted"/>
<keyword evidence="2" id="KW-1185">Reference proteome</keyword>
<dbReference type="RefSeq" id="WP_057057136.1">
    <property type="nucleotide sequence ID" value="NZ_JAZKKV010000004.1"/>
</dbReference>
<evidence type="ECO:0000313" key="1">
    <source>
        <dbReference type="EMBL" id="MEE9657530.1"/>
    </source>
</evidence>
<comment type="caution">
    <text evidence="1">The sequence shown here is derived from an EMBL/GenBank/DDBJ whole genome shotgun (WGS) entry which is preliminary data.</text>
</comment>
<dbReference type="Proteomes" id="UP001331691">
    <property type="component" value="Unassembled WGS sequence"/>
</dbReference>
<gene>
    <name evidence="1" type="ORF">V4836_26105</name>
</gene>
<organism evidence="1 2">
    <name type="scientific">Kluyvera ascorbata</name>
    <dbReference type="NCBI Taxonomy" id="51288"/>
    <lineage>
        <taxon>Bacteria</taxon>
        <taxon>Pseudomonadati</taxon>
        <taxon>Pseudomonadota</taxon>
        <taxon>Gammaproteobacteria</taxon>
        <taxon>Enterobacterales</taxon>
        <taxon>Enterobacteriaceae</taxon>
        <taxon>Kluyvera</taxon>
    </lineage>
</organism>
<accession>A0AB35XH90</accession>
<reference evidence="1 2" key="1">
    <citation type="submission" date="2023-10" db="EMBL/GenBank/DDBJ databases">
        <title>Wastewater isolates of ESBL- and carbapenemase-producing Gram-negative bacteria from New Zealand.</title>
        <authorList>
            <person name="Straub C."/>
            <person name="Weaver L."/>
            <person name="Cornelius A."/>
            <person name="Mcgill E."/>
            <person name="Dyet K."/>
            <person name="White L."/>
            <person name="Pattis I."/>
        </authorList>
    </citation>
    <scope>NUCLEOTIDE SEQUENCE [LARGE SCALE GENOMIC DNA]</scope>
    <source>
        <strain evidence="1 2">ESBL09</strain>
    </source>
</reference>
<evidence type="ECO:0000313" key="2">
    <source>
        <dbReference type="Proteomes" id="UP001331691"/>
    </source>
</evidence>
<name>A0AB35XH90_9ENTR</name>
<dbReference type="EMBL" id="JAZKKV010000004">
    <property type="protein sequence ID" value="MEE9657530.1"/>
    <property type="molecule type" value="Genomic_DNA"/>
</dbReference>
<sequence length="122" mass="14282">MAIVLSVTEQIQIALKLGYERVPDEDAYTSAYYVKNGLKWIFNIVGLKKTLNVSSDDELREQDYDVETYYDVRRNYNKYKQMIVGSDLTSLYEDLRVTDDPDEWVYLADGMWMNGDGDLIER</sequence>
<dbReference type="AlphaFoldDB" id="A0AB35XH90"/>